<sequence>MARTASLPSMMPAVAEAFAAYPAHARARLLEIRQLILESAATLPETGRLTETLKWGEPAYLPEAARTGTTIRIAWSGKHPASVSLFVNCQTTLVEDWRAQYDDTLTFIGNREIRLPLGAPLPAAPLRHCIAMALTYHKRKSVS</sequence>
<dbReference type="PATRIC" id="fig|1280951.3.peg.2455"/>
<organism evidence="2 3">
    <name type="scientific">Hyphomonas hirschiana VP5</name>
    <dbReference type="NCBI Taxonomy" id="1280951"/>
    <lineage>
        <taxon>Bacteria</taxon>
        <taxon>Pseudomonadati</taxon>
        <taxon>Pseudomonadota</taxon>
        <taxon>Alphaproteobacteria</taxon>
        <taxon>Hyphomonadales</taxon>
        <taxon>Hyphomonadaceae</taxon>
        <taxon>Hyphomonas</taxon>
    </lineage>
</organism>
<dbReference type="EMBL" id="ARYI01000010">
    <property type="protein sequence ID" value="KCZ91990.1"/>
    <property type="molecule type" value="Genomic_DNA"/>
</dbReference>
<gene>
    <name evidence="2" type="ORF">HHI_12194</name>
</gene>
<keyword evidence="3" id="KW-1185">Reference proteome</keyword>
<accession>A0A059FMV2</accession>
<evidence type="ECO:0000313" key="2">
    <source>
        <dbReference type="EMBL" id="KCZ91990.1"/>
    </source>
</evidence>
<dbReference type="Proteomes" id="UP000025061">
    <property type="component" value="Unassembled WGS sequence"/>
</dbReference>
<evidence type="ECO:0000259" key="1">
    <source>
        <dbReference type="Pfam" id="PF08818"/>
    </source>
</evidence>
<comment type="caution">
    <text evidence="2">The sequence shown here is derived from an EMBL/GenBank/DDBJ whole genome shotgun (WGS) entry which is preliminary data.</text>
</comment>
<proteinExistence type="predicted"/>
<dbReference type="Pfam" id="PF08818">
    <property type="entry name" value="DUF1801"/>
    <property type="match status" value="1"/>
</dbReference>
<dbReference type="AlphaFoldDB" id="A0A059FMV2"/>
<dbReference type="InterPro" id="IPR014922">
    <property type="entry name" value="YdhG-like"/>
</dbReference>
<protein>
    <recommendedName>
        <fullName evidence="1">YdhG-like domain-containing protein</fullName>
    </recommendedName>
</protein>
<evidence type="ECO:0000313" key="3">
    <source>
        <dbReference type="Proteomes" id="UP000025061"/>
    </source>
</evidence>
<reference evidence="2 3" key="1">
    <citation type="submission" date="2013-04" db="EMBL/GenBank/DDBJ databases">
        <title>Hyphomonas hirschiana VP5 Genome Sequencing.</title>
        <authorList>
            <person name="Lai Q."/>
            <person name="Shao Z."/>
        </authorList>
    </citation>
    <scope>NUCLEOTIDE SEQUENCE [LARGE SCALE GENOMIC DNA]</scope>
    <source>
        <strain evidence="2 3">VP5</strain>
    </source>
</reference>
<dbReference type="SUPFAM" id="SSF159888">
    <property type="entry name" value="YdhG-like"/>
    <property type="match status" value="1"/>
</dbReference>
<name>A0A059FMV2_9PROT</name>
<dbReference type="RefSeq" id="WP_011648305.1">
    <property type="nucleotide sequence ID" value="NZ_ARYI01000010.1"/>
</dbReference>
<feature type="domain" description="YdhG-like" evidence="1">
    <location>
        <begin position="26"/>
        <end position="133"/>
    </location>
</feature>